<keyword evidence="3" id="KW-1185">Reference proteome</keyword>
<dbReference type="EMBL" id="UXSR01005479">
    <property type="protein sequence ID" value="VDD82249.1"/>
    <property type="molecule type" value="Genomic_DNA"/>
</dbReference>
<reference evidence="2 3" key="1">
    <citation type="submission" date="2018-10" db="EMBL/GenBank/DDBJ databases">
        <authorList>
            <consortium name="Pathogen Informatics"/>
        </authorList>
    </citation>
    <scope>NUCLEOTIDE SEQUENCE [LARGE SCALE GENOMIC DNA]</scope>
</reference>
<evidence type="ECO:0000313" key="4">
    <source>
        <dbReference type="WBParaSite" id="MCU_005560-RA"/>
    </source>
</evidence>
<organism evidence="2 3">
    <name type="scientific">Mesocestoides corti</name>
    <name type="common">Flatworm</name>
    <dbReference type="NCBI Taxonomy" id="53468"/>
    <lineage>
        <taxon>Eukaryota</taxon>
        <taxon>Metazoa</taxon>
        <taxon>Spiralia</taxon>
        <taxon>Lophotrochozoa</taxon>
        <taxon>Platyhelminthes</taxon>
        <taxon>Cestoda</taxon>
        <taxon>Eucestoda</taxon>
        <taxon>Cyclophyllidea</taxon>
        <taxon>Mesocestoididae</taxon>
        <taxon>Mesocestoides</taxon>
    </lineage>
</organism>
<dbReference type="Proteomes" id="UP000267029">
    <property type="component" value="Unassembled WGS sequence"/>
</dbReference>
<gene>
    <name evidence="2" type="ORF">MCOS_LOCUS8252</name>
</gene>
<feature type="region of interest" description="Disordered" evidence="1">
    <location>
        <begin position="1"/>
        <end position="26"/>
    </location>
</feature>
<accession>A0A0R3UKU6</accession>
<protein>
    <submittedName>
        <fullName evidence="2 4">Uncharacterized protein</fullName>
    </submittedName>
</protein>
<name>A0A0R3UKU6_MESCO</name>
<proteinExistence type="predicted"/>
<evidence type="ECO:0000256" key="1">
    <source>
        <dbReference type="SAM" id="MobiDB-lite"/>
    </source>
</evidence>
<dbReference type="WBParaSite" id="MCU_005560-RA">
    <property type="protein sequence ID" value="MCU_005560-RA"/>
    <property type="gene ID" value="MCU_005560"/>
</dbReference>
<sequence length="91" mass="10119">MITQSGIEEPGDENTPTILPLRDSSLTAQPSSLNTNSLILSSLPFQRYCPLNGSVANRFRHFELKPVAAKEVRSFIYRPTLMVTSPVPLIF</sequence>
<evidence type="ECO:0000313" key="2">
    <source>
        <dbReference type="EMBL" id="VDD82249.1"/>
    </source>
</evidence>
<reference evidence="4" key="2">
    <citation type="submission" date="2019-11" db="UniProtKB">
        <authorList>
            <consortium name="WormBaseParasite"/>
        </authorList>
    </citation>
    <scope>IDENTIFICATION</scope>
</reference>
<dbReference type="AlphaFoldDB" id="A0A0R3UKU6"/>
<evidence type="ECO:0000313" key="3">
    <source>
        <dbReference type="Proteomes" id="UP000267029"/>
    </source>
</evidence>